<organism evidence="1 2">
    <name type="scientific">Gnathostoma spinigerum</name>
    <dbReference type="NCBI Taxonomy" id="75299"/>
    <lineage>
        <taxon>Eukaryota</taxon>
        <taxon>Metazoa</taxon>
        <taxon>Ecdysozoa</taxon>
        <taxon>Nematoda</taxon>
        <taxon>Chromadorea</taxon>
        <taxon>Rhabditida</taxon>
        <taxon>Spirurina</taxon>
        <taxon>Gnathostomatomorpha</taxon>
        <taxon>Gnathostomatoidea</taxon>
        <taxon>Gnathostomatidae</taxon>
        <taxon>Gnathostoma</taxon>
    </lineage>
</organism>
<accession>A0ABD6ETA3</accession>
<evidence type="ECO:0000313" key="2">
    <source>
        <dbReference type="Proteomes" id="UP001608902"/>
    </source>
</evidence>
<evidence type="ECO:0000313" key="1">
    <source>
        <dbReference type="EMBL" id="MFH4982546.1"/>
    </source>
</evidence>
<keyword evidence="2" id="KW-1185">Reference proteome</keyword>
<sequence>MVDLIKRLSGDKETELQKLGLQLGPQANAFAEKLIDIARIRSDVSGTETAIKVMKLYRDLPAEAKEELNVLPELKKLNM</sequence>
<protein>
    <submittedName>
        <fullName evidence="1">Uncharacterized protein</fullName>
    </submittedName>
</protein>
<dbReference type="AlphaFoldDB" id="A0ABD6ETA3"/>
<dbReference type="Proteomes" id="UP001608902">
    <property type="component" value="Unassembled WGS sequence"/>
</dbReference>
<proteinExistence type="predicted"/>
<comment type="caution">
    <text evidence="1">The sequence shown here is derived from an EMBL/GenBank/DDBJ whole genome shotgun (WGS) entry which is preliminary data.</text>
</comment>
<reference evidence="1 2" key="1">
    <citation type="submission" date="2024-08" db="EMBL/GenBank/DDBJ databases">
        <title>Gnathostoma spinigerum genome.</title>
        <authorList>
            <person name="Gonzalez-Bertolin B."/>
            <person name="Monzon S."/>
            <person name="Zaballos A."/>
            <person name="Jimenez P."/>
            <person name="Dekumyoy P."/>
            <person name="Varona S."/>
            <person name="Cuesta I."/>
            <person name="Sumanam S."/>
            <person name="Adisakwattana P."/>
            <person name="Gasser R.B."/>
            <person name="Hernandez-Gonzalez A."/>
            <person name="Young N.D."/>
            <person name="Perteguer M.J."/>
        </authorList>
    </citation>
    <scope>NUCLEOTIDE SEQUENCE [LARGE SCALE GENOMIC DNA]</scope>
    <source>
        <strain evidence="1">AL3</strain>
        <tissue evidence="1">Liver</tissue>
    </source>
</reference>
<dbReference type="EMBL" id="JBGFUD010009551">
    <property type="protein sequence ID" value="MFH4982546.1"/>
    <property type="molecule type" value="Genomic_DNA"/>
</dbReference>
<gene>
    <name evidence="1" type="ORF">AB6A40_009255</name>
</gene>
<name>A0ABD6ETA3_9BILA</name>